<organism evidence="2 3">
    <name type="scientific">Celeribacter neptunius</name>
    <dbReference type="NCBI Taxonomy" id="588602"/>
    <lineage>
        <taxon>Bacteria</taxon>
        <taxon>Pseudomonadati</taxon>
        <taxon>Pseudomonadota</taxon>
        <taxon>Alphaproteobacteria</taxon>
        <taxon>Rhodobacterales</taxon>
        <taxon>Roseobacteraceae</taxon>
        <taxon>Celeribacter</taxon>
    </lineage>
</organism>
<dbReference type="EMBL" id="FORH01000009">
    <property type="protein sequence ID" value="SFK14885.1"/>
    <property type="molecule type" value="Genomic_DNA"/>
</dbReference>
<protein>
    <submittedName>
        <fullName evidence="2">Uncharacterized membrane protein YjgN, DUF898 family</fullName>
    </submittedName>
</protein>
<feature type="transmembrane region" description="Helical" evidence="1">
    <location>
        <begin position="238"/>
        <end position="256"/>
    </location>
</feature>
<feature type="transmembrane region" description="Helical" evidence="1">
    <location>
        <begin position="358"/>
        <end position="378"/>
    </location>
</feature>
<evidence type="ECO:0000313" key="3">
    <source>
        <dbReference type="Proteomes" id="UP000199630"/>
    </source>
</evidence>
<dbReference type="STRING" id="588602.SAMN04487991_3984"/>
<keyword evidence="3" id="KW-1185">Reference proteome</keyword>
<feature type="transmembrane region" description="Helical" evidence="1">
    <location>
        <begin position="102"/>
        <end position="121"/>
    </location>
</feature>
<dbReference type="RefSeq" id="WP_177213234.1">
    <property type="nucleotide sequence ID" value="NZ_FORH01000009.1"/>
</dbReference>
<dbReference type="AlphaFoldDB" id="A0A1I3X5G7"/>
<evidence type="ECO:0000256" key="1">
    <source>
        <dbReference type="SAM" id="Phobius"/>
    </source>
</evidence>
<feature type="transmembrane region" description="Helical" evidence="1">
    <location>
        <begin position="70"/>
        <end position="96"/>
    </location>
</feature>
<accession>A0A1I3X5G7</accession>
<proteinExistence type="predicted"/>
<gene>
    <name evidence="2" type="ORF">SAMN04487991_3984</name>
</gene>
<keyword evidence="1" id="KW-0812">Transmembrane</keyword>
<keyword evidence="1" id="KW-0472">Membrane</keyword>
<evidence type="ECO:0000313" key="2">
    <source>
        <dbReference type="EMBL" id="SFK14885.1"/>
    </source>
</evidence>
<sequence>MAQLLKTEFEGRLGPLLRLSLWTSVLSVVTFGFYRFWMKTRLRQHFWAAVRPDRTPLEYVGKGIEKFTGFLIALVILALLIGVLALVLVYASYAMFSEEYEAYLIAALIAVPLVYFASYRAKRYVYARTRWRGIRFALEPAAGRYALYAVGQWLLTLVTLGLLWPRMTFKLEKFRTDRTFFGDQRLHQGGKWAGLLKSFLPALACLWLILGMTAYAATLKTDEAVDGSGLPAADALTLAKLIGIIAFMTLPLFFFYARYRIVALRYLANHKTAGQIGLISNLSFPRVLGITIGGYILTNIFTLLASLATGAILSLLLVVVYPGLSDLGFSAMGALNEGRLNDVDGAVPSPEMATGFALFLYLATLLFFGVFRQCFVLFPTWRHYASTLSITGGEHLVGIRQRDRDEAGGAEGMAEAFDLGAAI</sequence>
<reference evidence="3" key="1">
    <citation type="submission" date="2016-10" db="EMBL/GenBank/DDBJ databases">
        <authorList>
            <person name="Varghese N."/>
            <person name="Submissions S."/>
        </authorList>
    </citation>
    <scope>NUCLEOTIDE SEQUENCE [LARGE SCALE GENOMIC DNA]</scope>
    <source>
        <strain evidence="3">DSM 26471</strain>
    </source>
</reference>
<feature type="transmembrane region" description="Helical" evidence="1">
    <location>
        <begin position="20"/>
        <end position="37"/>
    </location>
</feature>
<feature type="transmembrane region" description="Helical" evidence="1">
    <location>
        <begin position="304"/>
        <end position="324"/>
    </location>
</feature>
<keyword evidence="1" id="KW-1133">Transmembrane helix</keyword>
<dbReference type="InterPro" id="IPR010295">
    <property type="entry name" value="DUF898"/>
</dbReference>
<feature type="transmembrane region" description="Helical" evidence="1">
    <location>
        <begin position="199"/>
        <end position="217"/>
    </location>
</feature>
<dbReference type="Pfam" id="PF05987">
    <property type="entry name" value="DUF898"/>
    <property type="match status" value="1"/>
</dbReference>
<name>A0A1I3X5G7_9RHOB</name>
<dbReference type="Proteomes" id="UP000199630">
    <property type="component" value="Unassembled WGS sequence"/>
</dbReference>